<reference evidence="1 2" key="1">
    <citation type="journal article" date="2016" name="Nat. Commun.">
        <title>Thousands of microbial genomes shed light on interconnected biogeochemical processes in an aquifer system.</title>
        <authorList>
            <person name="Anantharaman K."/>
            <person name="Brown C.T."/>
            <person name="Hug L.A."/>
            <person name="Sharon I."/>
            <person name="Castelle C.J."/>
            <person name="Probst A.J."/>
            <person name="Thomas B.C."/>
            <person name="Singh A."/>
            <person name="Wilkins M.J."/>
            <person name="Karaoz U."/>
            <person name="Brodie E.L."/>
            <person name="Williams K.H."/>
            <person name="Hubbard S.S."/>
            <person name="Banfield J.F."/>
        </authorList>
    </citation>
    <scope>NUCLEOTIDE SEQUENCE [LARGE SCALE GENOMIC DNA]</scope>
</reference>
<dbReference type="AlphaFoldDB" id="A0A1G1Y5K3"/>
<accession>A0A1G1Y5K3</accession>
<dbReference type="InterPro" id="IPR010921">
    <property type="entry name" value="Trp_repressor/repl_initiator"/>
</dbReference>
<dbReference type="InterPro" id="IPR038116">
    <property type="entry name" value="TrpR-like_sf"/>
</dbReference>
<gene>
    <name evidence="1" type="ORF">A3J62_00150</name>
</gene>
<dbReference type="GO" id="GO:0003700">
    <property type="term" value="F:DNA-binding transcription factor activity"/>
    <property type="evidence" value="ECO:0007669"/>
    <property type="project" value="InterPro"/>
</dbReference>
<dbReference type="InterPro" id="IPR000831">
    <property type="entry name" value="Trp_repress"/>
</dbReference>
<dbReference type="SUPFAM" id="SSF48295">
    <property type="entry name" value="TrpR-like"/>
    <property type="match status" value="1"/>
</dbReference>
<proteinExistence type="predicted"/>
<evidence type="ECO:0000313" key="2">
    <source>
        <dbReference type="Proteomes" id="UP000178747"/>
    </source>
</evidence>
<organism evidence="1 2">
    <name type="scientific">Candidatus Buchananbacteria bacterium RIFCSPHIGHO2_02_FULL_38_8</name>
    <dbReference type="NCBI Taxonomy" id="1797538"/>
    <lineage>
        <taxon>Bacteria</taxon>
        <taxon>Candidatus Buchananiibacteriota</taxon>
    </lineage>
</organism>
<evidence type="ECO:0008006" key="3">
    <source>
        <dbReference type="Google" id="ProtNLM"/>
    </source>
</evidence>
<dbReference type="Proteomes" id="UP000178747">
    <property type="component" value="Unassembled WGS sequence"/>
</dbReference>
<dbReference type="PANTHER" id="PTHR40080">
    <property type="entry name" value="LMO1763 PROTEIN"/>
    <property type="match status" value="1"/>
</dbReference>
<dbReference type="Pfam" id="PF01371">
    <property type="entry name" value="Trp_repressor"/>
    <property type="match status" value="1"/>
</dbReference>
<dbReference type="GO" id="GO:0043565">
    <property type="term" value="F:sequence-specific DNA binding"/>
    <property type="evidence" value="ECO:0007669"/>
    <property type="project" value="InterPro"/>
</dbReference>
<dbReference type="EMBL" id="MHIH01000022">
    <property type="protein sequence ID" value="OGY47588.1"/>
    <property type="molecule type" value="Genomic_DNA"/>
</dbReference>
<dbReference type="NCBIfam" id="TIGR02531">
    <property type="entry name" value="yecD_yerC"/>
    <property type="match status" value="1"/>
</dbReference>
<protein>
    <recommendedName>
        <fullName evidence="3">TrpR like protein, YerC/YecD</fullName>
    </recommendedName>
</protein>
<dbReference type="PIRSF" id="PIRSF012508">
    <property type="entry name" value="YerC"/>
    <property type="match status" value="1"/>
</dbReference>
<evidence type="ECO:0000313" key="1">
    <source>
        <dbReference type="EMBL" id="OGY47588.1"/>
    </source>
</evidence>
<name>A0A1G1Y5K3_9BACT</name>
<comment type="caution">
    <text evidence="1">The sequence shown here is derived from an EMBL/GenBank/DDBJ whole genome shotgun (WGS) entry which is preliminary data.</text>
</comment>
<dbReference type="PANTHER" id="PTHR40080:SF1">
    <property type="entry name" value="TRPR-LIKE PROTEIN YERC_YECD"/>
    <property type="match status" value="1"/>
</dbReference>
<dbReference type="Gene3D" id="1.10.1270.10">
    <property type="entry name" value="TrpR-like"/>
    <property type="match status" value="1"/>
</dbReference>
<sequence length="95" mass="11143">MKTGHNWLNRQSKQLFKAILKLRTEKEVAAFFRDLCTLEELEEMAKRWQAVEMLQKGQPYRQIAEKTGLSTTTVTRVAHWLNHGEGGYQLILKRI</sequence>
<dbReference type="InterPro" id="IPR013368">
    <property type="entry name" value="YecD_YerC"/>
</dbReference>